<dbReference type="Proteomes" id="UP000695023">
    <property type="component" value="Unplaced"/>
</dbReference>
<dbReference type="GO" id="GO:0000981">
    <property type="term" value="F:DNA-binding transcription factor activity, RNA polymerase II-specific"/>
    <property type="evidence" value="ECO:0007669"/>
    <property type="project" value="TreeGrafter"/>
</dbReference>
<dbReference type="GO" id="GO:0000974">
    <property type="term" value="C:Prp19 complex"/>
    <property type="evidence" value="ECO:0007669"/>
    <property type="project" value="InterPro"/>
</dbReference>
<feature type="domain" description="Pre-mRNA splicing factor component Cdc5p/Cef1 C-terminal" evidence="4">
    <location>
        <begin position="125"/>
        <end position="350"/>
    </location>
</feature>
<proteinExistence type="predicted"/>
<protein>
    <submittedName>
        <fullName evidence="6">Cell division cycle 5-like protein</fullName>
    </submittedName>
</protein>
<dbReference type="GO" id="GO:0000398">
    <property type="term" value="P:mRNA splicing, via spliceosome"/>
    <property type="evidence" value="ECO:0007669"/>
    <property type="project" value="InterPro"/>
</dbReference>
<evidence type="ECO:0000259" key="4">
    <source>
        <dbReference type="Pfam" id="PF11831"/>
    </source>
</evidence>
<feature type="region of interest" description="Disordered" evidence="3">
    <location>
        <begin position="192"/>
        <end position="227"/>
    </location>
</feature>
<feature type="region of interest" description="Disordered" evidence="3">
    <location>
        <begin position="1"/>
        <end position="54"/>
    </location>
</feature>
<dbReference type="GeneID" id="102205177"/>
<dbReference type="PANTHER" id="PTHR45885:SF1">
    <property type="entry name" value="CELL DIVISION CYCLE 5-LIKE PROTEIN"/>
    <property type="match status" value="1"/>
</dbReference>
<feature type="non-terminal residue" evidence="6">
    <location>
        <position position="1"/>
    </location>
</feature>
<evidence type="ECO:0000313" key="5">
    <source>
        <dbReference type="Proteomes" id="UP000695023"/>
    </source>
</evidence>
<accession>A0A9Y6JEK5</accession>
<evidence type="ECO:0000313" key="6">
    <source>
        <dbReference type="RefSeq" id="XP_013768443.1"/>
    </source>
</evidence>
<organism evidence="5 6">
    <name type="scientific">Pundamilia nyererei</name>
    <dbReference type="NCBI Taxonomy" id="303518"/>
    <lineage>
        <taxon>Eukaryota</taxon>
        <taxon>Metazoa</taxon>
        <taxon>Chordata</taxon>
        <taxon>Craniata</taxon>
        <taxon>Vertebrata</taxon>
        <taxon>Euteleostomi</taxon>
        <taxon>Actinopterygii</taxon>
        <taxon>Neopterygii</taxon>
        <taxon>Teleostei</taxon>
        <taxon>Neoteleostei</taxon>
        <taxon>Acanthomorphata</taxon>
        <taxon>Ovalentaria</taxon>
        <taxon>Cichlomorphae</taxon>
        <taxon>Cichliformes</taxon>
        <taxon>Cichlidae</taxon>
        <taxon>African cichlids</taxon>
        <taxon>Pseudocrenilabrinae</taxon>
        <taxon>Haplochromini</taxon>
        <taxon>Pundamilia</taxon>
    </lineage>
</organism>
<dbReference type="InterPro" id="IPR047242">
    <property type="entry name" value="CDC5L/Cef1"/>
</dbReference>
<reference evidence="6" key="1">
    <citation type="submission" date="2025-08" db="UniProtKB">
        <authorList>
            <consortium name="RefSeq"/>
        </authorList>
    </citation>
    <scope>IDENTIFICATION</scope>
</reference>
<feature type="compositionally biased region" description="Basic and acidic residues" evidence="3">
    <location>
        <begin position="23"/>
        <end position="40"/>
    </location>
</feature>
<gene>
    <name evidence="6" type="primary">cdc5l</name>
</gene>
<evidence type="ECO:0000256" key="3">
    <source>
        <dbReference type="SAM" id="MobiDB-lite"/>
    </source>
</evidence>
<dbReference type="Pfam" id="PF11831">
    <property type="entry name" value="Myb_Cef"/>
    <property type="match status" value="1"/>
</dbReference>
<dbReference type="InterPro" id="IPR021786">
    <property type="entry name" value="Cdc5p/Cef1_C"/>
</dbReference>
<dbReference type="CTD" id="988"/>
<keyword evidence="1" id="KW-0238">DNA-binding</keyword>
<dbReference type="PANTHER" id="PTHR45885">
    <property type="entry name" value="CELL DIVISION CYCLE 5-LIKE PROTEIN"/>
    <property type="match status" value="1"/>
</dbReference>
<feature type="compositionally biased region" description="Basic and acidic residues" evidence="3">
    <location>
        <begin position="210"/>
        <end position="227"/>
    </location>
</feature>
<sequence>GFYDTSMEQYDAQEPNFKRLRQQHLDGELRNETEERERKKDKQKIKKKKESDLPSAILQTSGVAEFTKKRSKLVLPAPQISDAELEEVVKLGVASEVARQAAEESESANSASSTLLSEYSVTNTMATGLRTPRTPAAQDRIMQKQTTHHRMNYLLFFSSQQRESLQHLRQGLMSLPVPKNDFEIVLPENAEKELEETEAETGFIEDSADVEARKQAQRDAEREKELKLRHTPVQRSLPRPTEVNESVLRPTSMEPLSDLQQAEELIKQEMITMLHFDCLHHPSANAANQLQRGKIRGPTSTSNNASHIAYLEKTSYKPISTEEMEQAKLVLAAEMEVVKGGMGHGDLSMEAYSQVWEECYGQVLYLPTQNRYTRANLASKKDRIESLEKKLDLYDF</sequence>
<keyword evidence="5" id="KW-1185">Reference proteome</keyword>
<dbReference type="AlphaFoldDB" id="A0A9Y6JEK5"/>
<dbReference type="GO" id="GO:0005681">
    <property type="term" value="C:spliceosomal complex"/>
    <property type="evidence" value="ECO:0007669"/>
    <property type="project" value="TreeGrafter"/>
</dbReference>
<keyword evidence="2" id="KW-0539">Nucleus</keyword>
<dbReference type="GO" id="GO:0000977">
    <property type="term" value="F:RNA polymerase II transcription regulatory region sequence-specific DNA binding"/>
    <property type="evidence" value="ECO:0007669"/>
    <property type="project" value="TreeGrafter"/>
</dbReference>
<dbReference type="RefSeq" id="XP_013768443.1">
    <property type="nucleotide sequence ID" value="XM_013912989.1"/>
</dbReference>
<evidence type="ECO:0000256" key="2">
    <source>
        <dbReference type="ARBA" id="ARBA00023242"/>
    </source>
</evidence>
<name>A0A9Y6JEK5_9CICH</name>
<evidence type="ECO:0000256" key="1">
    <source>
        <dbReference type="ARBA" id="ARBA00023125"/>
    </source>
</evidence>